<evidence type="ECO:0000256" key="1">
    <source>
        <dbReference type="SAM" id="MobiDB-lite"/>
    </source>
</evidence>
<dbReference type="EMBL" id="SGXF01000003">
    <property type="protein sequence ID" value="RZT00463.1"/>
    <property type="molecule type" value="Genomic_DNA"/>
</dbReference>
<dbReference type="AlphaFoldDB" id="A0A4Q7PN35"/>
<evidence type="ECO:0000313" key="3">
    <source>
        <dbReference type="Proteomes" id="UP000292927"/>
    </source>
</evidence>
<comment type="caution">
    <text evidence="2">The sequence shown here is derived from an EMBL/GenBank/DDBJ whole genome shotgun (WGS) entry which is preliminary data.</text>
</comment>
<protein>
    <submittedName>
        <fullName evidence="2">Uncharacterized protein</fullName>
    </submittedName>
</protein>
<feature type="region of interest" description="Disordered" evidence="1">
    <location>
        <begin position="1"/>
        <end position="39"/>
    </location>
</feature>
<organism evidence="2 3">
    <name type="scientific">Cuneatibacter caecimuris</name>
    <dbReference type="NCBI Taxonomy" id="1796618"/>
    <lineage>
        <taxon>Bacteria</taxon>
        <taxon>Bacillati</taxon>
        <taxon>Bacillota</taxon>
        <taxon>Clostridia</taxon>
        <taxon>Lachnospirales</taxon>
        <taxon>Lachnospiraceae</taxon>
        <taxon>Cuneatibacter</taxon>
    </lineage>
</organism>
<gene>
    <name evidence="2" type="ORF">EV209_1774</name>
</gene>
<feature type="compositionally biased region" description="Basic and acidic residues" evidence="1">
    <location>
        <begin position="17"/>
        <end position="39"/>
    </location>
</feature>
<name>A0A4Q7PN35_9FIRM</name>
<feature type="compositionally biased region" description="Basic residues" evidence="1">
    <location>
        <begin position="1"/>
        <end position="10"/>
    </location>
</feature>
<reference evidence="2 3" key="1">
    <citation type="submission" date="2019-02" db="EMBL/GenBank/DDBJ databases">
        <title>Genomic Encyclopedia of Type Strains, Phase IV (KMG-IV): sequencing the most valuable type-strain genomes for metagenomic binning, comparative biology and taxonomic classification.</title>
        <authorList>
            <person name="Goeker M."/>
        </authorList>
    </citation>
    <scope>NUCLEOTIDE SEQUENCE [LARGE SCALE GENOMIC DNA]</scope>
    <source>
        <strain evidence="2 3">DSM 29486</strain>
    </source>
</reference>
<sequence>MLELSKRHHTSYVYQNVREKERGESHETAGSPKHSEDSA</sequence>
<keyword evidence="3" id="KW-1185">Reference proteome</keyword>
<proteinExistence type="predicted"/>
<evidence type="ECO:0000313" key="2">
    <source>
        <dbReference type="EMBL" id="RZT00463.1"/>
    </source>
</evidence>
<dbReference type="Proteomes" id="UP000292927">
    <property type="component" value="Unassembled WGS sequence"/>
</dbReference>
<accession>A0A4Q7PN35</accession>